<name>A0A8J4YCB4_CHIOP</name>
<dbReference type="EMBL" id="JACEEZ010005674">
    <property type="protein sequence ID" value="KAG0725348.1"/>
    <property type="molecule type" value="Genomic_DNA"/>
</dbReference>
<proteinExistence type="predicted"/>
<evidence type="ECO:0000256" key="1">
    <source>
        <dbReference type="SAM" id="MobiDB-lite"/>
    </source>
</evidence>
<organism evidence="2 3">
    <name type="scientific">Chionoecetes opilio</name>
    <name type="common">Atlantic snow crab</name>
    <name type="synonym">Cancer opilio</name>
    <dbReference type="NCBI Taxonomy" id="41210"/>
    <lineage>
        <taxon>Eukaryota</taxon>
        <taxon>Metazoa</taxon>
        <taxon>Ecdysozoa</taxon>
        <taxon>Arthropoda</taxon>
        <taxon>Crustacea</taxon>
        <taxon>Multicrustacea</taxon>
        <taxon>Malacostraca</taxon>
        <taxon>Eumalacostraca</taxon>
        <taxon>Eucarida</taxon>
        <taxon>Decapoda</taxon>
        <taxon>Pleocyemata</taxon>
        <taxon>Brachyura</taxon>
        <taxon>Eubrachyura</taxon>
        <taxon>Majoidea</taxon>
        <taxon>Majidae</taxon>
        <taxon>Chionoecetes</taxon>
    </lineage>
</organism>
<evidence type="ECO:0000313" key="3">
    <source>
        <dbReference type="Proteomes" id="UP000770661"/>
    </source>
</evidence>
<sequence length="102" mass="11213">MLGKFYSRYYDKTSPLVSVNEARKELFCPKNRTMENIPPNSTGPAAAHQAVQCTRLASGQPVTRPNNRHQLLKAAVGPLEQKQSLGSRWSSQPAAAKAVSEF</sequence>
<feature type="compositionally biased region" description="Polar residues" evidence="1">
    <location>
        <begin position="82"/>
        <end position="93"/>
    </location>
</feature>
<comment type="caution">
    <text evidence="2">The sequence shown here is derived from an EMBL/GenBank/DDBJ whole genome shotgun (WGS) entry which is preliminary data.</text>
</comment>
<dbReference type="AlphaFoldDB" id="A0A8J4YCB4"/>
<accession>A0A8J4YCB4</accession>
<feature type="region of interest" description="Disordered" evidence="1">
    <location>
        <begin position="82"/>
        <end position="102"/>
    </location>
</feature>
<dbReference type="Proteomes" id="UP000770661">
    <property type="component" value="Unassembled WGS sequence"/>
</dbReference>
<reference evidence="2" key="1">
    <citation type="submission" date="2020-07" db="EMBL/GenBank/DDBJ databases">
        <title>The High-quality genome of the commercially important snow crab, Chionoecetes opilio.</title>
        <authorList>
            <person name="Jeong J.-H."/>
            <person name="Ryu S."/>
        </authorList>
    </citation>
    <scope>NUCLEOTIDE SEQUENCE</scope>
    <source>
        <strain evidence="2">MADBK_172401_WGS</strain>
        <tissue evidence="2">Digestive gland</tissue>
    </source>
</reference>
<protein>
    <submittedName>
        <fullName evidence="2">Uncharacterized protein</fullName>
    </submittedName>
</protein>
<gene>
    <name evidence="2" type="ORF">GWK47_038759</name>
</gene>
<keyword evidence="3" id="KW-1185">Reference proteome</keyword>
<evidence type="ECO:0000313" key="2">
    <source>
        <dbReference type="EMBL" id="KAG0725348.1"/>
    </source>
</evidence>